<protein>
    <submittedName>
        <fullName evidence="3">Uncharacterized protein</fullName>
    </submittedName>
</protein>
<keyword evidence="1" id="KW-0175">Coiled coil</keyword>
<sequence length="120" mass="14215">MAYRYQSLKQERLDKIAEIDVLRRQLDIKEQELDDIEMNLAEAKKEKGMFNLAKMNVTRRRNAIKNSAIRSKAEKGFLHNVPGWKIVDDELDRMNTVTRSLPGQSRRSRRSSRSRRRRSL</sequence>
<evidence type="ECO:0000256" key="2">
    <source>
        <dbReference type="SAM" id="MobiDB-lite"/>
    </source>
</evidence>
<feature type="compositionally biased region" description="Basic residues" evidence="2">
    <location>
        <begin position="106"/>
        <end position="120"/>
    </location>
</feature>
<evidence type="ECO:0000313" key="3">
    <source>
        <dbReference type="EMBL" id="QHS82598.1"/>
    </source>
</evidence>
<dbReference type="EMBL" id="MN740803">
    <property type="protein sequence ID" value="QHS82598.1"/>
    <property type="molecule type" value="Genomic_DNA"/>
</dbReference>
<name>A0A6C0AS94_9ZZZZ</name>
<reference evidence="3" key="1">
    <citation type="journal article" date="2020" name="Nature">
        <title>Giant virus diversity and host interactions through global metagenomics.</title>
        <authorList>
            <person name="Schulz F."/>
            <person name="Roux S."/>
            <person name="Paez-Espino D."/>
            <person name="Jungbluth S."/>
            <person name="Walsh D.A."/>
            <person name="Denef V.J."/>
            <person name="McMahon K.D."/>
            <person name="Konstantinidis K.T."/>
            <person name="Eloe-Fadrosh E.A."/>
            <person name="Kyrpides N.C."/>
            <person name="Woyke T."/>
        </authorList>
    </citation>
    <scope>NUCLEOTIDE SEQUENCE</scope>
    <source>
        <strain evidence="3">GVMAG-S-1101171-111</strain>
    </source>
</reference>
<feature type="region of interest" description="Disordered" evidence="2">
    <location>
        <begin position="95"/>
        <end position="120"/>
    </location>
</feature>
<evidence type="ECO:0000256" key="1">
    <source>
        <dbReference type="SAM" id="Coils"/>
    </source>
</evidence>
<organism evidence="3">
    <name type="scientific">viral metagenome</name>
    <dbReference type="NCBI Taxonomy" id="1070528"/>
    <lineage>
        <taxon>unclassified sequences</taxon>
        <taxon>metagenomes</taxon>
        <taxon>organismal metagenomes</taxon>
    </lineage>
</organism>
<accession>A0A6C0AS94</accession>
<feature type="coiled-coil region" evidence="1">
    <location>
        <begin position="5"/>
        <end position="46"/>
    </location>
</feature>
<dbReference type="AlphaFoldDB" id="A0A6C0AS94"/>
<proteinExistence type="predicted"/>